<evidence type="ECO:0000256" key="7">
    <source>
        <dbReference type="ARBA" id="ARBA00022806"/>
    </source>
</evidence>
<dbReference type="InterPro" id="IPR027417">
    <property type="entry name" value="P-loop_NTPase"/>
</dbReference>
<evidence type="ECO:0000256" key="8">
    <source>
        <dbReference type="ARBA" id="ARBA00022840"/>
    </source>
</evidence>
<dbReference type="InterPro" id="IPR054712">
    <property type="entry name" value="Cas3-like_dom"/>
</dbReference>
<keyword evidence="7" id="KW-0347">Helicase</keyword>
<dbReference type="InterPro" id="IPR014001">
    <property type="entry name" value="Helicase_ATP-bd"/>
</dbReference>
<proteinExistence type="inferred from homology"/>
<dbReference type="PROSITE" id="PS51643">
    <property type="entry name" value="HD_CAS3"/>
    <property type="match status" value="1"/>
</dbReference>
<dbReference type="RefSeq" id="WP_418158266.1">
    <property type="nucleotide sequence ID" value="NZ_JBBLZC010000003.1"/>
</dbReference>
<dbReference type="SMART" id="SM00487">
    <property type="entry name" value="DEXDc"/>
    <property type="match status" value="1"/>
</dbReference>
<dbReference type="PANTHER" id="PTHR47963:SF9">
    <property type="entry name" value="CRISPR-ASSOCIATED ENDONUCLEASE_HELICASE CAS3"/>
    <property type="match status" value="1"/>
</dbReference>
<evidence type="ECO:0000256" key="6">
    <source>
        <dbReference type="ARBA" id="ARBA00022801"/>
    </source>
</evidence>
<evidence type="ECO:0000256" key="9">
    <source>
        <dbReference type="ARBA" id="ARBA00023118"/>
    </source>
</evidence>
<evidence type="ECO:0000259" key="10">
    <source>
        <dbReference type="PROSITE" id="PS51192"/>
    </source>
</evidence>
<name>A0ABU8XMK3_9PROT</name>
<dbReference type="NCBIfam" id="TIGR01596">
    <property type="entry name" value="cas3_HD"/>
    <property type="match status" value="1"/>
</dbReference>
<dbReference type="PROSITE" id="PS51192">
    <property type="entry name" value="HELICASE_ATP_BIND_1"/>
    <property type="match status" value="1"/>
</dbReference>
<keyword evidence="4" id="KW-0479">Metal-binding</keyword>
<keyword evidence="3" id="KW-0540">Nuclease</keyword>
<accession>A0ABU8XMK3</accession>
<dbReference type="EMBL" id="JBBLZC010000003">
    <property type="protein sequence ID" value="MEK0082416.1"/>
    <property type="molecule type" value="Genomic_DNA"/>
</dbReference>
<sequence>MRGWPGSGDLWGKFADEARGGPAWHPLVDHCTDVACALEALLGQPTIRRRLARTGGLDDLEDVQVARLCFLGFLHDLGKCNWGFQRKIQPGVPPAEHGGHVAEVAALLLAPELQPKFLRILPLEAMATWGDEAAIDELFCAAVSHHRRQLVLDQGGALPGLDKRSIRFWQPRHGHEPLRRLEELVAAARATFAAAFRAGGGPLPGGAPFQHAFCGLLMLADWLGSSETFFPFRATPDEDRPALAREAAARAVTAVGLAVEGRRAGLRARPVQDATFNGFPLNPAQAAVAALPRDPPPPLVVLEAETGSGKTEAALLHFKRLFEAGQVDGLYFALPTRSSASQIQERIRRALQRLFPEDDRPPVILAVPGYIRADDRSGSRLPGFEVVWDDDPGEAGRQRRWAAEHPKRYMAGQIVVGTVDQALLGNLQVPYAHLRSSALLRHLLVVDEVHSSDAYMTAVLGSLLRAHAAAGGHALLMSATLGGAARAAYLDEPVPPLAAAEMVPYPLLSFSGGVRPIPIAGPDKAVRLEPLAAIDQPAALASRLIEAATAGAKVLVVRNTVGDAVALFETVRNSLEAQGRAGLLLEVAGVPTLHHGRFAGEDRKLLDEAVEKRLGRERPEGGAIVIGTQTLEQSLDIDADLLVTDLCPIDVLLQRIGRLHRHRDRTRPAGFAEARAVILTPSARGLAPFLTSRAHGLGSVYPDLRVVEATWRLIEAHPVLEIPAMNRMLVERATHPEVLRAVEAEGGDAWREHGQAVLGKEFSQRGIAALHVICRGKPFGKFAFPDAEEKIVTRLSANDRVLALPEAARGPFGAMVSSLKLPAHLLRGVAGDAAVTKLTDTGRGFTFAYGGEAFRYDERGLAREGTAKA</sequence>
<dbReference type="SUPFAM" id="SSF52540">
    <property type="entry name" value="P-loop containing nucleoside triphosphate hydrolases"/>
    <property type="match status" value="1"/>
</dbReference>
<keyword evidence="8" id="KW-0067">ATP-binding</keyword>
<gene>
    <name evidence="12" type="primary">cas3</name>
    <name evidence="12" type="ORF">U1T56_04590</name>
</gene>
<evidence type="ECO:0000313" key="13">
    <source>
        <dbReference type="Proteomes" id="UP001375743"/>
    </source>
</evidence>
<reference evidence="12 13" key="1">
    <citation type="submission" date="2024-01" db="EMBL/GenBank/DDBJ databases">
        <title>Multi-omics insights into the function and evolution of sodium benzoate biodegradation pathways in Benzoatithermus flavus gen. nov., sp. nov. from hot spring.</title>
        <authorList>
            <person name="Hu C.-J."/>
            <person name="Li W.-J."/>
        </authorList>
    </citation>
    <scope>NUCLEOTIDE SEQUENCE [LARGE SCALE GENOMIC DNA]</scope>
    <source>
        <strain evidence="12 13">SYSU G07066</strain>
    </source>
</reference>
<dbReference type="Pfam" id="PF22590">
    <property type="entry name" value="Cas3-like_C_2"/>
    <property type="match status" value="1"/>
</dbReference>
<dbReference type="Proteomes" id="UP001375743">
    <property type="component" value="Unassembled WGS sequence"/>
</dbReference>
<evidence type="ECO:0000256" key="5">
    <source>
        <dbReference type="ARBA" id="ARBA00022741"/>
    </source>
</evidence>
<protein>
    <submittedName>
        <fullName evidence="12">CRISPR-associated helicase Cas3</fullName>
    </submittedName>
</protein>
<feature type="domain" description="HD Cas3-type" evidence="11">
    <location>
        <begin position="20"/>
        <end position="223"/>
    </location>
</feature>
<evidence type="ECO:0000259" key="11">
    <source>
        <dbReference type="PROSITE" id="PS51643"/>
    </source>
</evidence>
<dbReference type="Gene3D" id="1.10.3210.30">
    <property type="match status" value="1"/>
</dbReference>
<evidence type="ECO:0000256" key="2">
    <source>
        <dbReference type="ARBA" id="ARBA00009046"/>
    </source>
</evidence>
<feature type="domain" description="Helicase ATP-binding" evidence="10">
    <location>
        <begin position="291"/>
        <end position="499"/>
    </location>
</feature>
<dbReference type="NCBIfam" id="TIGR01587">
    <property type="entry name" value="cas3_core"/>
    <property type="match status" value="1"/>
</dbReference>
<dbReference type="PANTHER" id="PTHR47963">
    <property type="entry name" value="DEAD-BOX ATP-DEPENDENT RNA HELICASE 47, MITOCHONDRIAL"/>
    <property type="match status" value="1"/>
</dbReference>
<comment type="similarity">
    <text evidence="2">In the central section; belongs to the CRISPR-associated helicase Cas3 family.</text>
</comment>
<dbReference type="Gene3D" id="3.40.50.300">
    <property type="entry name" value="P-loop containing nucleotide triphosphate hydrolases"/>
    <property type="match status" value="2"/>
</dbReference>
<dbReference type="Pfam" id="PF18019">
    <property type="entry name" value="Cas3_HD"/>
    <property type="match status" value="1"/>
</dbReference>
<organism evidence="12 13">
    <name type="scientific">Benzoatithermus flavus</name>
    <dbReference type="NCBI Taxonomy" id="3108223"/>
    <lineage>
        <taxon>Bacteria</taxon>
        <taxon>Pseudomonadati</taxon>
        <taxon>Pseudomonadota</taxon>
        <taxon>Alphaproteobacteria</taxon>
        <taxon>Geminicoccales</taxon>
        <taxon>Geminicoccaceae</taxon>
        <taxon>Benzoatithermus</taxon>
    </lineage>
</organism>
<keyword evidence="5" id="KW-0547">Nucleotide-binding</keyword>
<dbReference type="InterPro" id="IPR038257">
    <property type="entry name" value="CRISPR-assoc_Cas3_HD_sf"/>
</dbReference>
<comment type="similarity">
    <text evidence="1">In the N-terminal section; belongs to the CRISPR-associated nuclease Cas3-HD family.</text>
</comment>
<evidence type="ECO:0000313" key="12">
    <source>
        <dbReference type="EMBL" id="MEK0082416.1"/>
    </source>
</evidence>
<dbReference type="InterPro" id="IPR006474">
    <property type="entry name" value="Helicase_Cas3_CRISPR-ass_core"/>
</dbReference>
<dbReference type="InterPro" id="IPR050547">
    <property type="entry name" value="DEAD_box_RNA_helicases"/>
</dbReference>
<keyword evidence="6" id="KW-0378">Hydrolase</keyword>
<evidence type="ECO:0000256" key="4">
    <source>
        <dbReference type="ARBA" id="ARBA00022723"/>
    </source>
</evidence>
<keyword evidence="9" id="KW-0051">Antiviral defense</keyword>
<evidence type="ECO:0000256" key="1">
    <source>
        <dbReference type="ARBA" id="ARBA00006847"/>
    </source>
</evidence>
<keyword evidence="13" id="KW-1185">Reference proteome</keyword>
<evidence type="ECO:0000256" key="3">
    <source>
        <dbReference type="ARBA" id="ARBA00022722"/>
    </source>
</evidence>
<dbReference type="InterPro" id="IPR006483">
    <property type="entry name" value="CRISPR-assoc_Cas3_HD"/>
</dbReference>
<comment type="caution">
    <text evidence="12">The sequence shown here is derived from an EMBL/GenBank/DDBJ whole genome shotgun (WGS) entry which is preliminary data.</text>
</comment>
<dbReference type="CDD" id="cd09641">
    <property type="entry name" value="Cas3''_I"/>
    <property type="match status" value="1"/>
</dbReference>